<dbReference type="Pfam" id="PF20009">
    <property type="entry name" value="GEVED"/>
    <property type="match status" value="1"/>
</dbReference>
<feature type="domain" description="DUF7507" evidence="6">
    <location>
        <begin position="1031"/>
        <end position="1105"/>
    </location>
</feature>
<feature type="region of interest" description="Disordered" evidence="1">
    <location>
        <begin position="2135"/>
        <end position="2162"/>
    </location>
</feature>
<proteinExistence type="predicted"/>
<dbReference type="SUPFAM" id="SSF117074">
    <property type="entry name" value="Hypothetical protein PA1324"/>
    <property type="match status" value="1"/>
</dbReference>
<sequence>MDRFSNCQLNARTLKGGFFQRATSKIQSKLVLFSWLALVGWMFTALSGYSQTNSSSSNSLPDKIPFVDFQNTGSENQGARRLSSPLNARVQNSFPNFCEGIYNLNFQNPKKIAGPGNPSSSNVANQYQIGDVYTFENVVTLPGNTVVHAIITIEDETRGDIALFDNTSDGYPSALQPSFRSGSFSSGLGFGIFDFQFVTGTYNSTTGQITNQNPIQIPAFNAYLVDIDGISAVSEFQAVTGGGTVTFGQGAASNITAISDDATFITRYQDNTGSSADGIPINVFDRMVRVEFTNVQNFKWKFGVNYRSTQGNTRLFSFYVLCIPGFVPADGDYSDAPASYGSPNHAVPNSTNVNSLPRLGNIVDREPGALPSVDANGDDISSADLSNPPTGTGPGVVNDEDGVTIPAGAFNAGDSKQITINIRQANNTSQKAYVNAWIDWNRDGDFLDQGERVIINQGLTTGNNGNITPTISVPCDAVPGISYLRVRVSTTQDLPPIGGALNGEVEDYKITITDTNNLTPVSITTQPQGAIYCQNTPADNVANLSVAATGSFNNPNPGSLTYQWYSNTTNSNNIATATLIPDATSSTYKPSTSVVGEVYYFVVVTGNCKPATSNTAKITVNALPANPVITPIPPTCEVATGGFTFDRISGVEYSLSSNFSSIIPAPGNSVTGLAAGSSGFLYARTIGTTCVSFSPYSVAAQPQAPAAPVITPIAPTCEVATGGFTFNRISGVEYSLSSNFSSIIPAPGNSVIGLEAGSSGFLYARTIGTTCVSFSPYSVAAQPQIPAAPNSGGNQVVCATDPIQTLTASATAPQGFQVRWFDAATGGNAVPNPTWNTIGTKIYYAESFNPTTGCFSATRTPVTLTINNCAISLLKTGELSTEQIGGCPRAGDEIVYTFVVTNTGDANLTNISLMDVASSFTGNGAFPSIQFVEATPGSTATELLVNGSSTFTATYTLLQSDIDDAGFIENQAKVTALAGTTPLEALSGAEYVSETFETDGEKTIVEYCREFNYSVEKNWIPAQGQTSISSPGVINYEVVITNIGNTTITGIEAEDTFPDGSVANLTGVVESILPANGKLDVGETWTYQFTYNVIQTDIDNAAALNPSQLVNRVEVTSDQLPDPAPAEAVTPVSGVPSLMIEKVADQSSYASEGDVLTYEITVTNNGNVTLTNIVVSDPQATITGGSPIASLAPGASAVVTAEYEVQQADVDNGSFTNTATASTTYNEEEIEVSDDETVNAAQRPSLMIEKVADQSSYASEGDVLTYEITVTNNGNVTLTNIVVSDPQATITGGSPIASLAPGASAVVTAEYEVQQADVDNGSFTNTATASTTYNEEEIEVSDDETVNAAQRPSLMIEKVRTSNNDIVNGQVTFDITVTNTGNVTLFDIYVQDIETGDNWIINELAPGDTDTREVLVTITQEMIDDKCYFNTATAEIREYFIDARVVPGQGEQLPYQVILRDEAFADACFTQTPELSILKEITGGDPYSLVGDEVDYKYTLTNTGNVTLSGPFTVGDDKIGTIDDANSTLELKPGDQIVFTASYTINENDLEEGSVTNVAIGKGFFTDGEVEEPIESDPDTETADASFNDILAVDDNAGTFQYSTSAQIAAINALDNDQLKGGPATSANVILTTLTPDPTGTLTVDANGVITIAANPQAGDYQLTYRITEVGNPLNFDEAIITVTVDPLLGVIEVGEYCELDAPYLRWLLNPVNFQLADLAPGDDTPLTMTWYDKDGNPLIVYEDIPLEGFMLFPGADTIPGGFGSAWPGWKFENMQWVSGEFNFHQVREAGAYVIFELNPSVQVEISYPGATEACNPNPNPPIAVDDDMTAIPVYPDFGFINIVNVLDNDRLQDGTSPLNTTLVTVTEVTQSTPGALILDTNTGLVSVAPGLAPGIYTLEYRICTNPNPTNCDTAIVTVRVVSPGISIEKSVTEIDNDVEGFITYEIKVTNTGDVELFNIEVKDDLTGDMWTIQSLAPQEVWTETTQLEITQELLDGLCVTNTAIATVYADEFEYYETFRVLDGERRILVRDEDSIEECFEINPAIELLKDGVFMDENQDGFGNVGETVTYTFTVTNTGNVTLSDITVTDPLVTVNGGPISLAPGASDNTTFTATYVLTQEDIDNGYVVNTALAKGTAPNEEEVEDESSDPTPVENPSTECESCTETVIPQNPAIELLKDGVFMDENQDGFGNVGETVTYTFTVTNTGNVTLSDITVTDPLVTVNGGPISLAPGASDNTTFTATYVLTQEDIDNGYVVNTALAKGTSPKGVEVEDESSDPTPVENPSTECETCTETVIPQNPAIELLKDGVFMDENQDGFGNVGETVTYTFKVTNTGNVTLSNITVTDPLVTVNGGPISLAPGASDNTTFTATYVLTQEDIDNGYVVNTALAKGTSPKGVEVEDESSDPTPVENPSTECETCTETVIPQNPAIELLKDGVFMDENQDGFGNVGETVTYTFTVTNTGNVTLSDITVTDPLVTVNGGPISLAPGASDNTTFTATYVLTQEDIDNGYVVNTALAKGTSPNGVEVEDESSDPTPVENSSTECETCTETVIPQNPAIQVVKSDNGAQVDGAGDVITYTLTVTNTGNVTLTNVTIEDPLTGLDVNVGTLSPGVSTSVNTEYVVTQADVDAGFVVNTALTKGESPDGEDPEDDTEIETPVDRNPAIQIIKSDNGAQVDGAGDVITYTLTVTNTGNVTLTNVIIEDPLTGLDFNVGTLAPAASTSVNTEYVVTLADVNAGVVLNTALTKGESPDGEDPEDETEIETPVDRNASIQVVKSDNGAQVNSAGDVITYTLTVTNTGNVILTNVTIEDPLTGLDVNVGSLAPGASTSVNTEYVVTQADVDAGLVVNTALTKGESPDGDDPEDETDIETPIDRTPSIQITKSDNGALVEGEGDTITYTLTVTNTGNVTLSNVLVTDPLTGLDVNVGTLAPGASTSVDTEYVVTQEDVDTGFVLNTALATGESPDGEDPEDETEIETPIDRNSAITITKVADVEAVQNEGEVINYTIVVTNSGNTSLTEVLVKDPLTGLEEVIGILNPGESVSFETSYTVTIEDIASKEAIVNVATATFTDPISEEEVTEEAEEVVPVECIDDTLATGIIFRDLNQNNTYEPELGETVLANVPVVLIPIAGTPGDALLVVTGADGRYTFKDFVPGTYTVQVRDVNLNLAQGLFPTGSSLAFPTIEACAPFIRNFGYEAYEGIVLGDFVWYDLNGDGIQNEWFDANEDGQVTLNDPNAGPIRAEDWEWFDLNGDGRYDGPENEGELNKAGFGVVENTSGNVRVTGPGGYDETIIVGIAGYWRTRPFEEDGKFAPPAGVNPYGEYTATLIEDDLMAAQASFMAATGKVKILPNAGGRITDINGTRVEERCGLTTESGITREVTPQVTQHYDMDFGWRCLNVDVEIIANDDDFGSHFISFGGVIGNILDNDRLEGQRPDPADVDFEFTELDGIIGLLINDNGELGLVPNVNEVRDYTLRYVLRETAFPDNNDDALVFFRILNDNVDLSVTKTSFEAEIYEGDEFEYEIVVSNVGGTPATGVTIVDNLPSGVTYLSSRVVSVSNPQIQVGTPTVSGSTVTWNVPFIPSDGVITLRIRVQAGDAGQIQNVVTVDSEEDDMNEQDNRDTDVNQVLPFRIPNVITPNGDGDNDTFEIKGLGKFTASEIVIFNRYGDHVLEKENYQNDWNAPGQVAGTYFYVLKLTDRSGRVHEFTGWIQVIKE</sequence>
<feature type="domain" description="DUF7507" evidence="6">
    <location>
        <begin position="1923"/>
        <end position="2009"/>
    </location>
</feature>
<dbReference type="InterPro" id="IPR047589">
    <property type="entry name" value="DUF11_rpt"/>
</dbReference>
<dbReference type="InterPro" id="IPR006626">
    <property type="entry name" value="PbH1"/>
</dbReference>
<keyword evidence="2" id="KW-0812">Transmembrane</keyword>
<dbReference type="InterPro" id="IPR044023">
    <property type="entry name" value="Ig_7"/>
</dbReference>
<feature type="region of interest" description="Disordered" evidence="1">
    <location>
        <begin position="2524"/>
        <end position="2545"/>
    </location>
</feature>
<dbReference type="Pfam" id="PF01345">
    <property type="entry name" value="DUF11"/>
    <property type="match status" value="1"/>
</dbReference>
<feature type="domain" description="DUF7507" evidence="6">
    <location>
        <begin position="2043"/>
        <end position="2146"/>
    </location>
</feature>
<dbReference type="Pfam" id="PF24346">
    <property type="entry name" value="DUF7507"/>
    <property type="match status" value="16"/>
</dbReference>
<reference evidence="7 8" key="1">
    <citation type="submission" date="2023-08" db="EMBL/GenBank/DDBJ databases">
        <title>Draft genome sequence of Algoriphagus confluentis.</title>
        <authorList>
            <person name="Takatani N."/>
            <person name="Hosokawa M."/>
            <person name="Sawabe T."/>
        </authorList>
    </citation>
    <scope>NUCLEOTIDE SEQUENCE [LARGE SCALE GENOMIC DNA]</scope>
    <source>
        <strain evidence="7 8">NBRC 111222</strain>
    </source>
</reference>
<feature type="domain" description="DUF11" evidence="3">
    <location>
        <begin position="3508"/>
        <end position="3628"/>
    </location>
</feature>
<dbReference type="Pfam" id="PF13585">
    <property type="entry name" value="CHU_C"/>
    <property type="match status" value="1"/>
</dbReference>
<protein>
    <submittedName>
        <fullName evidence="7">Uncharacterized protein</fullName>
    </submittedName>
</protein>
<keyword evidence="2" id="KW-1133">Transmembrane helix</keyword>
<feature type="region of interest" description="Disordered" evidence="1">
    <location>
        <begin position="2856"/>
        <end position="2875"/>
    </location>
</feature>
<evidence type="ECO:0000259" key="5">
    <source>
        <dbReference type="Pfam" id="PF20009"/>
    </source>
</evidence>
<feature type="domain" description="DUF7507" evidence="6">
    <location>
        <begin position="1136"/>
        <end position="1228"/>
    </location>
</feature>
<feature type="domain" description="DUF7507" evidence="6">
    <location>
        <begin position="2880"/>
        <end position="2976"/>
    </location>
</feature>
<feature type="compositionally biased region" description="Acidic residues" evidence="1">
    <location>
        <begin position="2140"/>
        <end position="2149"/>
    </location>
</feature>
<feature type="region of interest" description="Disordered" evidence="1">
    <location>
        <begin position="2395"/>
        <end position="2418"/>
    </location>
</feature>
<accession>A0ABQ6PVW6</accession>
<organism evidence="7 8">
    <name type="scientific">Algoriphagus confluentis</name>
    <dbReference type="NCBI Taxonomy" id="1697556"/>
    <lineage>
        <taxon>Bacteria</taxon>
        <taxon>Pseudomonadati</taxon>
        <taxon>Bacteroidota</taxon>
        <taxon>Cytophagia</taxon>
        <taxon>Cytophagales</taxon>
        <taxon>Cyclobacteriaceae</taxon>
        <taxon>Algoriphagus</taxon>
    </lineage>
</organism>
<feature type="domain" description="DUF7507" evidence="6">
    <location>
        <begin position="1352"/>
        <end position="1435"/>
    </location>
</feature>
<dbReference type="Gene3D" id="2.60.40.10">
    <property type="entry name" value="Immunoglobulins"/>
    <property type="match status" value="7"/>
</dbReference>
<feature type="transmembrane region" description="Helical" evidence="2">
    <location>
        <begin position="30"/>
        <end position="49"/>
    </location>
</feature>
<feature type="domain" description="DUF7507" evidence="6">
    <location>
        <begin position="2430"/>
        <end position="2533"/>
    </location>
</feature>
<dbReference type="EMBL" id="BTPD01000019">
    <property type="protein sequence ID" value="GMQ31440.1"/>
    <property type="molecule type" value="Genomic_DNA"/>
</dbReference>
<feature type="region of interest" description="Disordered" evidence="1">
    <location>
        <begin position="364"/>
        <end position="397"/>
    </location>
</feature>
<dbReference type="SMART" id="SM00710">
    <property type="entry name" value="PbH1"/>
    <property type="match status" value="10"/>
</dbReference>
<dbReference type="PANTHER" id="PTHR34819">
    <property type="entry name" value="LARGE CYSTEINE-RICH PERIPLASMIC PROTEIN OMCB"/>
    <property type="match status" value="1"/>
</dbReference>
<feature type="domain" description="DUF7507" evidence="6">
    <location>
        <begin position="2774"/>
        <end position="2869"/>
    </location>
</feature>
<feature type="domain" description="GEVED" evidence="5">
    <location>
        <begin position="433"/>
        <end position="511"/>
    </location>
</feature>
<feature type="domain" description="DUF7507" evidence="6">
    <location>
        <begin position="1472"/>
        <end position="1568"/>
    </location>
</feature>
<feature type="domain" description="DUF7507" evidence="6">
    <location>
        <begin position="2988"/>
        <end position="3085"/>
    </location>
</feature>
<dbReference type="PANTHER" id="PTHR34819:SF5">
    <property type="entry name" value="CONSERVED REPEAT DOMAIN PROTEIN"/>
    <property type="match status" value="1"/>
</dbReference>
<feature type="region of interest" description="Disordered" evidence="1">
    <location>
        <begin position="2267"/>
        <end position="2289"/>
    </location>
</feature>
<dbReference type="NCBIfam" id="TIGR01451">
    <property type="entry name" value="B_ant_repeat"/>
    <property type="match status" value="13"/>
</dbReference>
<dbReference type="NCBIfam" id="TIGR04131">
    <property type="entry name" value="Bac_Flav_CTERM"/>
    <property type="match status" value="1"/>
</dbReference>
<evidence type="ECO:0000256" key="1">
    <source>
        <dbReference type="SAM" id="MobiDB-lite"/>
    </source>
</evidence>
<keyword evidence="8" id="KW-1185">Reference proteome</keyword>
<feature type="domain" description="DUF7507" evidence="6">
    <location>
        <begin position="2666"/>
        <end position="2762"/>
    </location>
</feature>
<gene>
    <name evidence="7" type="ORF">Aconfl_40840</name>
</gene>
<evidence type="ECO:0000313" key="7">
    <source>
        <dbReference type="EMBL" id="GMQ31440.1"/>
    </source>
</evidence>
<feature type="domain" description="DUF7507" evidence="6">
    <location>
        <begin position="2172"/>
        <end position="2275"/>
    </location>
</feature>
<evidence type="ECO:0000313" key="8">
    <source>
        <dbReference type="Proteomes" id="UP001338309"/>
    </source>
</evidence>
<evidence type="ECO:0000256" key="2">
    <source>
        <dbReference type="SAM" id="Phobius"/>
    </source>
</evidence>
<comment type="caution">
    <text evidence="7">The sequence shown here is derived from an EMBL/GenBank/DDBJ whole genome shotgun (WGS) entry which is preliminary data.</text>
</comment>
<dbReference type="Pfam" id="PF19081">
    <property type="entry name" value="Ig_7"/>
    <property type="match status" value="1"/>
</dbReference>
<dbReference type="InterPro" id="IPR045474">
    <property type="entry name" value="GEVED"/>
</dbReference>
<keyword evidence="2" id="KW-0472">Membrane</keyword>
<dbReference type="InterPro" id="IPR001434">
    <property type="entry name" value="OmcB-like_DUF11"/>
</dbReference>
<dbReference type="InterPro" id="IPR051172">
    <property type="entry name" value="Chlamydia_OmcB"/>
</dbReference>
<dbReference type="InterPro" id="IPR055354">
    <property type="entry name" value="DUF7507"/>
</dbReference>
<feature type="domain" description="DUF7507" evidence="6">
    <location>
        <begin position="1244"/>
        <end position="1336"/>
    </location>
</feature>
<dbReference type="InterPro" id="IPR013783">
    <property type="entry name" value="Ig-like_fold"/>
</dbReference>
<dbReference type="InterPro" id="IPR026341">
    <property type="entry name" value="T9SS_type_B"/>
</dbReference>
<evidence type="ECO:0000259" key="6">
    <source>
        <dbReference type="Pfam" id="PF24346"/>
    </source>
</evidence>
<feature type="domain" description="DUF7507" evidence="6">
    <location>
        <begin position="2559"/>
        <end position="2655"/>
    </location>
</feature>
<feature type="domain" description="DUF7507" evidence="6">
    <location>
        <begin position="870"/>
        <end position="978"/>
    </location>
</feature>
<feature type="domain" description="DUF7507" evidence="6">
    <location>
        <begin position="2301"/>
        <end position="2404"/>
    </location>
</feature>
<feature type="domain" description="Ig-like" evidence="4">
    <location>
        <begin position="786"/>
        <end position="867"/>
    </location>
</feature>
<dbReference type="Proteomes" id="UP001338309">
    <property type="component" value="Unassembled WGS sequence"/>
</dbReference>
<evidence type="ECO:0000259" key="3">
    <source>
        <dbReference type="Pfam" id="PF01345"/>
    </source>
</evidence>
<feature type="compositionally biased region" description="Acidic residues" evidence="1">
    <location>
        <begin position="2862"/>
        <end position="2875"/>
    </location>
</feature>
<dbReference type="Gene3D" id="2.60.40.2700">
    <property type="match status" value="1"/>
</dbReference>
<evidence type="ECO:0000259" key="4">
    <source>
        <dbReference type="Pfam" id="PF19081"/>
    </source>
</evidence>
<name>A0ABQ6PVW6_9BACT</name>